<dbReference type="PANTHER" id="PTHR21363">
    <property type="entry name" value="PREPHENATE DEHYDROGENASE"/>
    <property type="match status" value="1"/>
</dbReference>
<dbReference type="PROSITE" id="PS51671">
    <property type="entry name" value="ACT"/>
    <property type="match status" value="1"/>
</dbReference>
<comment type="pathway">
    <text evidence="1">Amino-acid biosynthesis; L-tyrosine biosynthesis; (4-hydroxyphenyl)pyruvate from prephenate (NAD(+) route): step 1/1.</text>
</comment>
<evidence type="ECO:0000259" key="11">
    <source>
        <dbReference type="PROSITE" id="PS51671"/>
    </source>
</evidence>
<dbReference type="SUPFAM" id="SSF48179">
    <property type="entry name" value="6-phosphogluconate dehydrogenase C-terminal domain-like"/>
    <property type="match status" value="1"/>
</dbReference>
<dbReference type="PROSITE" id="PS51176">
    <property type="entry name" value="PDH_ADH"/>
    <property type="match status" value="1"/>
</dbReference>
<keyword evidence="5" id="KW-0827">Tyrosine biosynthesis</keyword>
<dbReference type="Gene3D" id="3.30.70.260">
    <property type="match status" value="1"/>
</dbReference>
<dbReference type="GO" id="GO:0070403">
    <property type="term" value="F:NAD+ binding"/>
    <property type="evidence" value="ECO:0007669"/>
    <property type="project" value="InterPro"/>
</dbReference>
<dbReference type="PANTHER" id="PTHR21363:SF0">
    <property type="entry name" value="PREPHENATE DEHYDROGENASE [NADP(+)]"/>
    <property type="match status" value="1"/>
</dbReference>
<dbReference type="NCBIfam" id="NF005112">
    <property type="entry name" value="PRK06545.2-4"/>
    <property type="match status" value="1"/>
</dbReference>
<dbReference type="FunCoup" id="A0A1I4Y3P3">
    <property type="interactions" value="102"/>
</dbReference>
<dbReference type="AlphaFoldDB" id="A0A1I4Y3P3"/>
<dbReference type="InterPro" id="IPR045865">
    <property type="entry name" value="ACT-like_dom_sf"/>
</dbReference>
<dbReference type="EC" id="1.3.1.12" evidence="3"/>
<comment type="catalytic activity">
    <reaction evidence="9">
        <text>prephenate + NAD(+) = 3-(4-hydroxyphenyl)pyruvate + CO2 + NADH</text>
        <dbReference type="Rhea" id="RHEA:13869"/>
        <dbReference type="ChEBI" id="CHEBI:16526"/>
        <dbReference type="ChEBI" id="CHEBI:29934"/>
        <dbReference type="ChEBI" id="CHEBI:36242"/>
        <dbReference type="ChEBI" id="CHEBI:57540"/>
        <dbReference type="ChEBI" id="CHEBI:57945"/>
        <dbReference type="EC" id="1.3.1.12"/>
    </reaction>
</comment>
<keyword evidence="13" id="KW-1185">Reference proteome</keyword>
<dbReference type="Pfam" id="PF20463">
    <property type="entry name" value="PDH_C"/>
    <property type="match status" value="1"/>
</dbReference>
<dbReference type="InterPro" id="IPR002912">
    <property type="entry name" value="ACT_dom"/>
</dbReference>
<evidence type="ECO:0000256" key="8">
    <source>
        <dbReference type="ARBA" id="ARBA00023141"/>
    </source>
</evidence>
<dbReference type="InterPro" id="IPR046825">
    <property type="entry name" value="PDH_C"/>
</dbReference>
<sequence>MRWRVNIPIIGHDGRRAPDGERLGPALKRITVIGTGLIGTSIALAMRRVGAEVLLIDRDPAVAGLAAELGAGAPWSGESADVAVLAVPPSAVARTLLDAQERGLAAAYTDVASVKVPPLAEAARLGCDLRVFVGGHPLGGSERSGPLAARPELFDGRPWALCPAEGADPAAVEAVTSLVTGCGATPVRIDAAGHDRAMALVSHAPHVVSSAMAARFADAPEGMVGLAGQGARDVTRIAGGAPALWQEILAANAGPVADVIEAVSDDLARVASALRARAGGEPAVAGLLTRGVTGRDRIPVKRGGSAGRLTTVTVLVADRPGELALILQAAGVAGINIEDVSIEHLQGRPVGVAELSVDPESAPRLIAELRDRGWSLPDPPGR</sequence>
<dbReference type="eggNOG" id="COG0287">
    <property type="taxonomic scope" value="Bacteria"/>
</dbReference>
<evidence type="ECO:0000256" key="9">
    <source>
        <dbReference type="ARBA" id="ARBA00049260"/>
    </source>
</evidence>
<keyword evidence="7" id="KW-0520">NAD</keyword>
<dbReference type="Proteomes" id="UP000183413">
    <property type="component" value="Unassembled WGS sequence"/>
</dbReference>
<proteinExistence type="inferred from homology"/>
<dbReference type="Pfam" id="PF02153">
    <property type="entry name" value="PDH_N"/>
    <property type="match status" value="1"/>
</dbReference>
<keyword evidence="6" id="KW-0560">Oxidoreductase</keyword>
<evidence type="ECO:0000259" key="10">
    <source>
        <dbReference type="PROSITE" id="PS51176"/>
    </source>
</evidence>
<reference evidence="12 13" key="1">
    <citation type="submission" date="2016-10" db="EMBL/GenBank/DDBJ databases">
        <authorList>
            <person name="de Groot N.N."/>
        </authorList>
    </citation>
    <scope>NUCLEOTIDE SEQUENCE [LARGE SCALE GENOMIC DNA]</scope>
    <source>
        <strain evidence="12 13">DSM 43067</strain>
    </source>
</reference>
<evidence type="ECO:0000256" key="5">
    <source>
        <dbReference type="ARBA" id="ARBA00022498"/>
    </source>
</evidence>
<dbReference type="EMBL" id="FOVH01000001">
    <property type="protein sequence ID" value="SFN32741.1"/>
    <property type="molecule type" value="Genomic_DNA"/>
</dbReference>
<feature type="domain" description="ACT" evidence="11">
    <location>
        <begin position="311"/>
        <end position="382"/>
    </location>
</feature>
<evidence type="ECO:0000256" key="2">
    <source>
        <dbReference type="ARBA" id="ARBA00007964"/>
    </source>
</evidence>
<evidence type="ECO:0000256" key="1">
    <source>
        <dbReference type="ARBA" id="ARBA00005067"/>
    </source>
</evidence>
<dbReference type="Gene3D" id="3.40.50.720">
    <property type="entry name" value="NAD(P)-binding Rossmann-like Domain"/>
    <property type="match status" value="1"/>
</dbReference>
<gene>
    <name evidence="12" type="ORF">SAMN04489713_1011172</name>
</gene>
<protein>
    <recommendedName>
        <fullName evidence="4">Prephenate dehydrogenase</fullName>
        <ecNumber evidence="3">1.3.1.12</ecNumber>
    </recommendedName>
</protein>
<name>A0A1I4Y3P3_9ACTN</name>
<evidence type="ECO:0000256" key="7">
    <source>
        <dbReference type="ARBA" id="ARBA00023027"/>
    </source>
</evidence>
<keyword evidence="8" id="KW-0057">Aromatic amino acid biosynthesis</keyword>
<dbReference type="InterPro" id="IPR036291">
    <property type="entry name" value="NAD(P)-bd_dom_sf"/>
</dbReference>
<evidence type="ECO:0000313" key="12">
    <source>
        <dbReference type="EMBL" id="SFN32741.1"/>
    </source>
</evidence>
<dbReference type="UniPathway" id="UPA00122">
    <property type="reaction ID" value="UER00961"/>
</dbReference>
<comment type="similarity">
    <text evidence="2">Belongs to the prephenate/arogenate dehydrogenase family.</text>
</comment>
<dbReference type="InParanoid" id="A0A1I4Y3P3"/>
<evidence type="ECO:0000256" key="6">
    <source>
        <dbReference type="ARBA" id="ARBA00023002"/>
    </source>
</evidence>
<dbReference type="SUPFAM" id="SSF51735">
    <property type="entry name" value="NAD(P)-binding Rossmann-fold domains"/>
    <property type="match status" value="1"/>
</dbReference>
<dbReference type="GO" id="GO:0006571">
    <property type="term" value="P:tyrosine biosynthetic process"/>
    <property type="evidence" value="ECO:0007669"/>
    <property type="project" value="UniProtKB-UniPathway"/>
</dbReference>
<dbReference type="SUPFAM" id="SSF55021">
    <property type="entry name" value="ACT-like"/>
    <property type="match status" value="1"/>
</dbReference>
<evidence type="ECO:0000256" key="4">
    <source>
        <dbReference type="ARBA" id="ARBA00016891"/>
    </source>
</evidence>
<dbReference type="InterPro" id="IPR046826">
    <property type="entry name" value="PDH_N"/>
</dbReference>
<evidence type="ECO:0000256" key="3">
    <source>
        <dbReference type="ARBA" id="ARBA00012068"/>
    </source>
</evidence>
<dbReference type="InterPro" id="IPR003099">
    <property type="entry name" value="Prephen_DH"/>
</dbReference>
<dbReference type="Gene3D" id="1.10.3660.10">
    <property type="entry name" value="6-phosphogluconate dehydrogenase C-terminal like domain"/>
    <property type="match status" value="1"/>
</dbReference>
<dbReference type="NCBIfam" id="NF005111">
    <property type="entry name" value="PRK06545.2-3"/>
    <property type="match status" value="1"/>
</dbReference>
<dbReference type="STRING" id="1993.SAMN04489713_1011172"/>
<dbReference type="GO" id="GO:0008977">
    <property type="term" value="F:prephenate dehydrogenase (NAD+) activity"/>
    <property type="evidence" value="ECO:0007669"/>
    <property type="project" value="UniProtKB-EC"/>
</dbReference>
<keyword evidence="8" id="KW-0028">Amino-acid biosynthesis</keyword>
<accession>A0A1I4Y3P3</accession>
<dbReference type="GO" id="GO:0004665">
    <property type="term" value="F:prephenate dehydrogenase (NADP+) activity"/>
    <property type="evidence" value="ECO:0007669"/>
    <property type="project" value="InterPro"/>
</dbReference>
<feature type="domain" description="Prephenate/arogenate dehydrogenase" evidence="10">
    <location>
        <begin position="28"/>
        <end position="306"/>
    </location>
</feature>
<organism evidence="12 13">
    <name type="scientific">Actinomadura madurae</name>
    <dbReference type="NCBI Taxonomy" id="1993"/>
    <lineage>
        <taxon>Bacteria</taxon>
        <taxon>Bacillati</taxon>
        <taxon>Actinomycetota</taxon>
        <taxon>Actinomycetes</taxon>
        <taxon>Streptosporangiales</taxon>
        <taxon>Thermomonosporaceae</taxon>
        <taxon>Actinomadura</taxon>
    </lineage>
</organism>
<evidence type="ECO:0000313" key="13">
    <source>
        <dbReference type="Proteomes" id="UP000183413"/>
    </source>
</evidence>
<dbReference type="InterPro" id="IPR008927">
    <property type="entry name" value="6-PGluconate_DH-like_C_sf"/>
</dbReference>
<dbReference type="InterPro" id="IPR050812">
    <property type="entry name" value="Preph/Arog_dehydrog"/>
</dbReference>